<sequence length="545" mass="58330">MATLTTAPTGKGEGPNPNDRQAFSNWLVKQPRQWSVTIAARAALRVLPLLRDQGNPEASILSAFRATAIARFAARFPNKAVATAAIAAASTPNVPAVASIAATAAADVFSEGRDAASAASAASLVASTAAAAAFAASAAAVSEMFAAVKRDAEQLRDGRLRPEQLASAPLWSKRTPKDIGGAWRELAPQLRARGEHWSVWIDWYDDVLAGAVHAGRGEAQDAAYTDIVGELPWGGGAEAVNTAIARRLEVLRADPDPAPIEGIPSPIAIRRMVDGRIGADAGALAEPTLRGSLTLDDHSHALAACRSRADQLRTMATSPKFQGRSEYAEVLASYLEWLPTRPGVGNILLADGEARVLNKLFVADEEILSTGFAGRLSVLLEDHIGLRPYYPELERHYVAVRTGRLVTPLARDAVEAIRQMIRANTPNVFHESVSPAMDETAKPVPDIKPLAPEDAPPPDPNRPRPPRDPVAEVDPAKSRNFAFASAANRIWEILKSGKNIRENVEGWQATYEQFKPHIGTVLQWLRDFWPGGGDGIPPLPPAMSA</sequence>
<evidence type="ECO:0000313" key="2">
    <source>
        <dbReference type="EMBL" id="QWG13813.1"/>
    </source>
</evidence>
<reference evidence="2" key="1">
    <citation type="submission" date="2021-06" db="EMBL/GenBank/DDBJ databases">
        <title>Bradyrhizobium sp. S2-20-1 Genome sequencing.</title>
        <authorList>
            <person name="Jin L."/>
        </authorList>
    </citation>
    <scope>NUCLEOTIDE SEQUENCE</scope>
    <source>
        <strain evidence="2">S2-20-1</strain>
    </source>
</reference>
<evidence type="ECO:0000256" key="1">
    <source>
        <dbReference type="SAM" id="MobiDB-lite"/>
    </source>
</evidence>
<dbReference type="RefSeq" id="WP_215622485.1">
    <property type="nucleotide sequence ID" value="NZ_CP076134.1"/>
</dbReference>
<name>A0A975RNJ3_9BRAD</name>
<accession>A0A975RNJ3</accession>
<feature type="compositionally biased region" description="Basic and acidic residues" evidence="1">
    <location>
        <begin position="461"/>
        <end position="476"/>
    </location>
</feature>
<protein>
    <submittedName>
        <fullName evidence="2">Uncharacterized protein</fullName>
    </submittedName>
</protein>
<feature type="region of interest" description="Disordered" evidence="1">
    <location>
        <begin position="1"/>
        <end position="20"/>
    </location>
</feature>
<evidence type="ECO:0000313" key="3">
    <source>
        <dbReference type="Proteomes" id="UP000680839"/>
    </source>
</evidence>
<dbReference type="AlphaFoldDB" id="A0A975RNJ3"/>
<dbReference type="EMBL" id="CP076134">
    <property type="protein sequence ID" value="QWG13813.1"/>
    <property type="molecule type" value="Genomic_DNA"/>
</dbReference>
<dbReference type="Proteomes" id="UP000680839">
    <property type="component" value="Chromosome"/>
</dbReference>
<organism evidence="2 3">
    <name type="scientific">Bradyrhizobium sediminis</name>
    <dbReference type="NCBI Taxonomy" id="2840469"/>
    <lineage>
        <taxon>Bacteria</taxon>
        <taxon>Pseudomonadati</taxon>
        <taxon>Pseudomonadota</taxon>
        <taxon>Alphaproteobacteria</taxon>
        <taxon>Hyphomicrobiales</taxon>
        <taxon>Nitrobacteraceae</taxon>
        <taxon>Bradyrhizobium</taxon>
    </lineage>
</organism>
<feature type="region of interest" description="Disordered" evidence="1">
    <location>
        <begin position="433"/>
        <end position="476"/>
    </location>
</feature>
<proteinExistence type="predicted"/>
<gene>
    <name evidence="2" type="ORF">KMZ29_03595</name>
</gene>